<evidence type="ECO:0000313" key="4">
    <source>
        <dbReference type="Proteomes" id="UP000095008"/>
    </source>
</evidence>
<evidence type="ECO:0000313" key="1">
    <source>
        <dbReference type="EMBL" id="OCX68296.1"/>
    </source>
</evidence>
<proteinExistence type="predicted"/>
<reference evidence="1 3" key="1">
    <citation type="journal article" date="2016" name="Int. J. Mol. Sci.">
        <title>Comparative genomics of the extreme acidophile Acidithiobacillus thiooxidans reveals intraspecific divergence and niche adaptation.</title>
        <authorList>
            <person name="Zhang X."/>
            <person name="Feng X."/>
            <person name="Tao J."/>
            <person name="Ma L."/>
            <person name="Xiao Y."/>
            <person name="Liang Y."/>
            <person name="Liu X."/>
            <person name="Yin H."/>
        </authorList>
    </citation>
    <scope>NUCLEOTIDE SEQUENCE [LARGE SCALE GENOMIC DNA]</scope>
    <source>
        <strain evidence="2 3">A02</strain>
        <strain evidence="1">DXS-W</strain>
    </source>
</reference>
<dbReference type="EMBL" id="LWSA01000223">
    <property type="protein sequence ID" value="OCX69819.1"/>
    <property type="molecule type" value="Genomic_DNA"/>
</dbReference>
<dbReference type="AlphaFoldDB" id="A0A1C2IT25"/>
<accession>A0A1C2IT25</accession>
<dbReference type="EMBL" id="LWRY01000272">
    <property type="protein sequence ID" value="OCX68296.1"/>
    <property type="molecule type" value="Genomic_DNA"/>
</dbReference>
<sequence>MFKDESSYSVNPAGEWLAGCTAEALVVANSAPVLARMERYMAYLALTDAQRLWIRGQVISQLQGAETHQDALYARAFASLHQALATLGNGDELDARLDLSLRMTANAAQDARSCRWLQQQVAPAIQRSNMASLPMNRSWLAAASRLWQTLFSRSKVLTSRRILTGEV</sequence>
<comment type="caution">
    <text evidence="1">The sequence shown here is derived from an EMBL/GenBank/DDBJ whole genome shotgun (WGS) entry which is preliminary data.</text>
</comment>
<dbReference type="eggNOG" id="ENOG50300TR">
    <property type="taxonomic scope" value="Bacteria"/>
</dbReference>
<evidence type="ECO:0000313" key="2">
    <source>
        <dbReference type="EMBL" id="OCX69819.1"/>
    </source>
</evidence>
<dbReference type="Proteomes" id="UP000095008">
    <property type="component" value="Unassembled WGS sequence"/>
</dbReference>
<protein>
    <submittedName>
        <fullName evidence="1">Uncharacterized protein</fullName>
    </submittedName>
</protein>
<dbReference type="STRING" id="930.GCA_002079865_03368"/>
<dbReference type="Proteomes" id="UP000094893">
    <property type="component" value="Unassembled WGS sequence"/>
</dbReference>
<gene>
    <name evidence="1" type="ORF">A6M23_18660</name>
    <name evidence="2" type="ORF">A6P07_15725</name>
</gene>
<evidence type="ECO:0000313" key="3">
    <source>
        <dbReference type="Proteomes" id="UP000094893"/>
    </source>
</evidence>
<dbReference type="RefSeq" id="WP_024894276.1">
    <property type="nucleotide sequence ID" value="NZ_LWRY01000272.1"/>
</dbReference>
<name>A0A1C2IT25_ACITH</name>
<dbReference type="OrthoDB" id="5296816at2"/>
<keyword evidence="4" id="KW-1185">Reference proteome</keyword>
<organism evidence="1 4">
    <name type="scientific">Acidithiobacillus thiooxidans</name>
    <name type="common">Thiobacillus thiooxidans</name>
    <dbReference type="NCBI Taxonomy" id="930"/>
    <lineage>
        <taxon>Bacteria</taxon>
        <taxon>Pseudomonadati</taxon>
        <taxon>Pseudomonadota</taxon>
        <taxon>Acidithiobacillia</taxon>
        <taxon>Acidithiobacillales</taxon>
        <taxon>Acidithiobacillaceae</taxon>
        <taxon>Acidithiobacillus</taxon>
    </lineage>
</organism>